<reference evidence="2" key="2">
    <citation type="submission" date="2018-05" db="EMBL/GenBank/DDBJ databases">
        <title>OmerRS3 (Oryza meridionalis Reference Sequence Version 3).</title>
        <authorList>
            <person name="Zhang J."/>
            <person name="Kudrna D."/>
            <person name="Lee S."/>
            <person name="Talag J."/>
            <person name="Welchert J."/>
            <person name="Wing R.A."/>
        </authorList>
    </citation>
    <scope>NUCLEOTIDE SEQUENCE [LARGE SCALE GENOMIC DNA]</scope>
    <source>
        <strain evidence="2">cv. OR44</strain>
    </source>
</reference>
<feature type="compositionally biased region" description="Basic residues" evidence="1">
    <location>
        <begin position="61"/>
        <end position="90"/>
    </location>
</feature>
<dbReference type="Gramene" id="OMERI11G13420.1">
    <property type="protein sequence ID" value="OMERI11G13420.1"/>
    <property type="gene ID" value="OMERI11G13420"/>
</dbReference>
<organism evidence="2">
    <name type="scientific">Oryza meridionalis</name>
    <dbReference type="NCBI Taxonomy" id="40149"/>
    <lineage>
        <taxon>Eukaryota</taxon>
        <taxon>Viridiplantae</taxon>
        <taxon>Streptophyta</taxon>
        <taxon>Embryophyta</taxon>
        <taxon>Tracheophyta</taxon>
        <taxon>Spermatophyta</taxon>
        <taxon>Magnoliopsida</taxon>
        <taxon>Liliopsida</taxon>
        <taxon>Poales</taxon>
        <taxon>Poaceae</taxon>
        <taxon>BOP clade</taxon>
        <taxon>Oryzoideae</taxon>
        <taxon>Oryzeae</taxon>
        <taxon>Oryzinae</taxon>
        <taxon>Oryza</taxon>
    </lineage>
</organism>
<reference evidence="2" key="1">
    <citation type="submission" date="2015-04" db="UniProtKB">
        <authorList>
            <consortium name="EnsemblPlants"/>
        </authorList>
    </citation>
    <scope>IDENTIFICATION</scope>
</reference>
<dbReference type="STRING" id="40149.A0A0E0F6J5"/>
<dbReference type="HOGENOM" id="CLU_1398326_0_0_1"/>
<keyword evidence="3" id="KW-1185">Reference proteome</keyword>
<dbReference type="Proteomes" id="UP000008021">
    <property type="component" value="Chromosome 11"/>
</dbReference>
<name>A0A0E0F6J5_9ORYZ</name>
<feature type="compositionally biased region" description="Gly residues" evidence="1">
    <location>
        <begin position="132"/>
        <end position="149"/>
    </location>
</feature>
<evidence type="ECO:0000256" key="1">
    <source>
        <dbReference type="SAM" id="MobiDB-lite"/>
    </source>
</evidence>
<accession>A0A0E0F6J5</accession>
<evidence type="ECO:0000313" key="3">
    <source>
        <dbReference type="Proteomes" id="UP000008021"/>
    </source>
</evidence>
<protein>
    <submittedName>
        <fullName evidence="2">Uncharacterized protein</fullName>
    </submittedName>
</protein>
<sequence length="195" mass="21359">MPRLKRMEIQQGSMARLQQLYLVNLSSMTEVPPGIEFLMSTLKSLDFAEITQQFLATLQARGRRSRRSRSRAPRSRARRRRRPAGVVRKHGNTDGSPCAIGTTGRRRSTTTPALILPSTPRTTAPLRSKFTRGGGGGRRPTVAGAGGGCSPLTDKSELNSEGQGPSRKLRRFSTEFGFGYLASIQPVNDQSTDND</sequence>
<dbReference type="EnsemblPlants" id="OMERI11G13420.1">
    <property type="protein sequence ID" value="OMERI11G13420.1"/>
    <property type="gene ID" value="OMERI11G13420"/>
</dbReference>
<evidence type="ECO:0000313" key="2">
    <source>
        <dbReference type="EnsemblPlants" id="OMERI11G13420.1"/>
    </source>
</evidence>
<proteinExistence type="predicted"/>
<dbReference type="AlphaFoldDB" id="A0A0E0F6J5"/>
<feature type="region of interest" description="Disordered" evidence="1">
    <location>
        <begin position="59"/>
        <end position="168"/>
    </location>
</feature>